<dbReference type="InterPro" id="IPR039446">
    <property type="entry name" value="DauR-like"/>
</dbReference>
<feature type="domain" description="Transcriptional regulator DauR-like HTH" evidence="2">
    <location>
        <begin position="146"/>
        <end position="207"/>
    </location>
</feature>
<evidence type="ECO:0000259" key="2">
    <source>
        <dbReference type="Pfam" id="PF13309"/>
    </source>
</evidence>
<evidence type="ECO:0000313" key="4">
    <source>
        <dbReference type="Proteomes" id="UP000028123"/>
    </source>
</evidence>
<evidence type="ECO:0008006" key="5">
    <source>
        <dbReference type="Google" id="ProtNLM"/>
    </source>
</evidence>
<dbReference type="Pfam" id="PF13309">
    <property type="entry name" value="HTH_22"/>
    <property type="match status" value="1"/>
</dbReference>
<dbReference type="PANTHER" id="PTHR35568:SF1">
    <property type="entry name" value="TRANSCRIPTIONAL REGULATOR DAUR"/>
    <property type="match status" value="1"/>
</dbReference>
<proteinExistence type="predicted"/>
<reference evidence="3" key="1">
    <citation type="submission" date="2014-06" db="EMBL/GenBank/DDBJ databases">
        <title>Draft genome sequence of Paenibacillus sp. MSt1.</title>
        <authorList>
            <person name="Aw Y.K."/>
            <person name="Ong K.S."/>
            <person name="Gan H.M."/>
            <person name="Lee S.M."/>
        </authorList>
    </citation>
    <scope>NUCLEOTIDE SEQUENCE [LARGE SCALE GENOMIC DNA]</scope>
    <source>
        <strain evidence="3">MSt1</strain>
    </source>
</reference>
<dbReference type="OrthoDB" id="9796595at2"/>
<evidence type="ECO:0000313" key="3">
    <source>
        <dbReference type="EMBL" id="KEQ27888.1"/>
    </source>
</evidence>
<dbReference type="Proteomes" id="UP000028123">
    <property type="component" value="Unassembled WGS sequence"/>
</dbReference>
<organism evidence="3 4">
    <name type="scientific">Paenibacillus tyrfis</name>
    <dbReference type="NCBI Taxonomy" id="1501230"/>
    <lineage>
        <taxon>Bacteria</taxon>
        <taxon>Bacillati</taxon>
        <taxon>Bacillota</taxon>
        <taxon>Bacilli</taxon>
        <taxon>Bacillales</taxon>
        <taxon>Paenibacillaceae</taxon>
        <taxon>Paenibacillus</taxon>
    </lineage>
</organism>
<sequence length="222" mass="24835">MESVKEEISFLLPLIRCIAAQFGDKCEVVLHDLTQGYESTIVAIENGHITGRKVSDCGSNLGLEVLRGTVTDGDRYNYITQTKDGKILRSSSTYIKNGKGETIGALCINFDISDLLVAENTIRSLTMHSLDQEVKEVFVNDVNDLVDYLLQECQKSIGKPVSHMVKEDKIKAVQFLDARGAFLVKKAGDKVCQFLDISKFTLYNYLDEIRVNQERSAAQKFL</sequence>
<dbReference type="eggNOG" id="COG2964">
    <property type="taxonomic scope" value="Bacteria"/>
</dbReference>
<dbReference type="EMBL" id="JNVM01000001">
    <property type="protein sequence ID" value="KEQ27888.1"/>
    <property type="molecule type" value="Genomic_DNA"/>
</dbReference>
<gene>
    <name evidence="3" type="ORF">ET33_00220</name>
</gene>
<dbReference type="RefSeq" id="WP_036675062.1">
    <property type="nucleotide sequence ID" value="NZ_FYEP01000026.1"/>
</dbReference>
<dbReference type="PANTHER" id="PTHR35568">
    <property type="entry name" value="TRANSCRIPTIONAL REGULATOR DAUR"/>
    <property type="match status" value="1"/>
</dbReference>
<keyword evidence="4" id="KW-1185">Reference proteome</keyword>
<dbReference type="InterPro" id="IPR013559">
    <property type="entry name" value="YheO"/>
</dbReference>
<feature type="domain" description="YheO-like" evidence="1">
    <location>
        <begin position="11"/>
        <end position="120"/>
    </location>
</feature>
<protein>
    <recommendedName>
        <fullName evidence="5">Transcriptional regulator</fullName>
    </recommendedName>
</protein>
<name>A0A081PB15_9BACL</name>
<dbReference type="InterPro" id="IPR039445">
    <property type="entry name" value="DauR-like_HTH"/>
</dbReference>
<accession>A0A081PB15</accession>
<evidence type="ECO:0000259" key="1">
    <source>
        <dbReference type="Pfam" id="PF08348"/>
    </source>
</evidence>
<comment type="caution">
    <text evidence="3">The sequence shown here is derived from an EMBL/GenBank/DDBJ whole genome shotgun (WGS) entry which is preliminary data.</text>
</comment>
<dbReference type="AlphaFoldDB" id="A0A081PB15"/>
<dbReference type="Pfam" id="PF08348">
    <property type="entry name" value="PAS_6"/>
    <property type="match status" value="1"/>
</dbReference>